<dbReference type="AlphaFoldDB" id="A0A0V1Q0G6"/>
<protein>
    <submittedName>
        <fullName evidence="5">Uncharacterized protein</fullName>
    </submittedName>
</protein>
<feature type="region of interest" description="Disordered" evidence="4">
    <location>
        <begin position="278"/>
        <end position="315"/>
    </location>
</feature>
<dbReference type="PANTHER" id="PTHR13031">
    <property type="entry name" value="RIBONUCLEASE P SUBUNIT P30"/>
    <property type="match status" value="1"/>
</dbReference>
<dbReference type="PANTHER" id="PTHR13031:SF0">
    <property type="entry name" value="RIBONUCLEASE P PROTEIN SUBUNIT P30"/>
    <property type="match status" value="1"/>
</dbReference>
<evidence type="ECO:0000256" key="1">
    <source>
        <dbReference type="ARBA" id="ARBA00004123"/>
    </source>
</evidence>
<dbReference type="RefSeq" id="XP_015468115.1">
    <property type="nucleotide sequence ID" value="XM_015611056.1"/>
</dbReference>
<comment type="caution">
    <text evidence="5">The sequence shown here is derived from an EMBL/GenBank/DDBJ whole genome shotgun (WGS) entry which is preliminary data.</text>
</comment>
<evidence type="ECO:0000313" key="6">
    <source>
        <dbReference type="Proteomes" id="UP000054251"/>
    </source>
</evidence>
<evidence type="ECO:0000256" key="3">
    <source>
        <dbReference type="ARBA" id="ARBA00022694"/>
    </source>
</evidence>
<keyword evidence="3" id="KW-0819">tRNA processing</keyword>
<dbReference type="GeneID" id="26839235"/>
<accession>A0A0V1Q0G6</accession>
<sequence>MLFDLNVPWPSNSYATKPTPQQITTLLNTITTLCTLGYTHIAINFTLSENVRFPNNQQEMNPIQIKMIKEHFKDSFPKLKLFTRLTIVINDPSQCQGLSKVQNSFDLIAVQPTSEKGLQLATTNLDIDLISFNMASKLPFFLKHKTIGSALEKGIKFEICYSPMISGPAGYSIQTANDNMSLSKTAMLVRKYFFSNVLQLIRASRSKGLIVSSGATQALQVRNLSDILILLKTVGLDNSRAKSCVTDNPEKVLVNGRLKIKSYKQTIAVDNDNSKGDVLYNNDKEDGAKKTDSAGYKKKLSDSSGGSLLKKQRIK</sequence>
<dbReference type="InterPro" id="IPR002738">
    <property type="entry name" value="RNase_P_p30"/>
</dbReference>
<comment type="subcellular location">
    <subcellularLocation>
        <location evidence="1">Nucleus</location>
    </subcellularLocation>
</comment>
<evidence type="ECO:0000256" key="4">
    <source>
        <dbReference type="SAM" id="MobiDB-lite"/>
    </source>
</evidence>
<dbReference type="SUPFAM" id="SSF89550">
    <property type="entry name" value="PHP domain-like"/>
    <property type="match status" value="1"/>
</dbReference>
<dbReference type="GO" id="GO:0003723">
    <property type="term" value="F:RNA binding"/>
    <property type="evidence" value="ECO:0007669"/>
    <property type="project" value="TreeGrafter"/>
</dbReference>
<dbReference type="Proteomes" id="UP000054251">
    <property type="component" value="Unassembled WGS sequence"/>
</dbReference>
<keyword evidence="6" id="KW-1185">Reference proteome</keyword>
<proteinExistence type="inferred from homology"/>
<feature type="compositionally biased region" description="Basic and acidic residues" evidence="4">
    <location>
        <begin position="282"/>
        <end position="292"/>
    </location>
</feature>
<dbReference type="InterPro" id="IPR016195">
    <property type="entry name" value="Pol/histidinol_Pase-like"/>
</dbReference>
<dbReference type="EMBL" id="LMYN01000037">
    <property type="protein sequence ID" value="KSA02013.1"/>
    <property type="molecule type" value="Genomic_DNA"/>
</dbReference>
<reference evidence="5 6" key="1">
    <citation type="submission" date="2015-11" db="EMBL/GenBank/DDBJ databases">
        <title>The genome of Debaryomyces fabryi.</title>
        <authorList>
            <person name="Tafer H."/>
            <person name="Lopandic K."/>
        </authorList>
    </citation>
    <scope>NUCLEOTIDE SEQUENCE [LARGE SCALE GENOMIC DNA]</scope>
    <source>
        <strain evidence="5 6">CBS 789</strain>
    </source>
</reference>
<name>A0A0V1Q0G6_9ASCO</name>
<dbReference type="OrthoDB" id="17948at2759"/>
<dbReference type="GO" id="GO:0008033">
    <property type="term" value="P:tRNA processing"/>
    <property type="evidence" value="ECO:0007669"/>
    <property type="project" value="UniProtKB-KW"/>
</dbReference>
<comment type="similarity">
    <text evidence="2">Belongs to the eukaryotic/archaeal RNase P protein component 3 family.</text>
</comment>
<evidence type="ECO:0000313" key="5">
    <source>
        <dbReference type="EMBL" id="KSA02013.1"/>
    </source>
</evidence>
<evidence type="ECO:0000256" key="2">
    <source>
        <dbReference type="ARBA" id="ARBA00007331"/>
    </source>
</evidence>
<dbReference type="Gene3D" id="3.20.20.140">
    <property type="entry name" value="Metal-dependent hydrolases"/>
    <property type="match status" value="1"/>
</dbReference>
<organism evidence="5 6">
    <name type="scientific">Debaryomyces fabryi</name>
    <dbReference type="NCBI Taxonomy" id="58627"/>
    <lineage>
        <taxon>Eukaryota</taxon>
        <taxon>Fungi</taxon>
        <taxon>Dikarya</taxon>
        <taxon>Ascomycota</taxon>
        <taxon>Saccharomycotina</taxon>
        <taxon>Pichiomycetes</taxon>
        <taxon>Debaryomycetaceae</taxon>
        <taxon>Debaryomyces</taxon>
    </lineage>
</organism>
<dbReference type="Pfam" id="PF01876">
    <property type="entry name" value="RNase_P_p30"/>
    <property type="match status" value="1"/>
</dbReference>
<dbReference type="GO" id="GO:0005655">
    <property type="term" value="C:nucleolar ribonuclease P complex"/>
    <property type="evidence" value="ECO:0007669"/>
    <property type="project" value="TreeGrafter"/>
</dbReference>
<gene>
    <name evidence="5" type="ORF">AC631_02226</name>
</gene>